<name>A0A4P8W9X6_9VIRU</name>
<sequence>MEKPYPGPHLLLPAIDLSRSPSLDSHLDFKRREALFKRQVSDLHKQWCLCGSYKNHFISPNYSLKKDSCSEDTGGDSGEGATGGAATIQEPGDIADEDILAGGDPE</sequence>
<proteinExistence type="predicted"/>
<dbReference type="EMBL" id="MK069470">
    <property type="protein sequence ID" value="QCS38451.1"/>
    <property type="molecule type" value="Genomic_DNA"/>
</dbReference>
<dbReference type="Pfam" id="PF02957">
    <property type="entry name" value="TT_ORF2-like"/>
    <property type="match status" value="1"/>
</dbReference>
<feature type="region of interest" description="Disordered" evidence="1">
    <location>
        <begin position="67"/>
        <end position="106"/>
    </location>
</feature>
<dbReference type="RefSeq" id="YP_010798134.1">
    <property type="nucleotide sequence ID" value="NC_076337.1"/>
</dbReference>
<organism evidence="3">
    <name type="scientific">Torque teno ocelot virus</name>
    <dbReference type="NCBI Taxonomy" id="2579707"/>
    <lineage>
        <taxon>Viruses</taxon>
        <taxon>Monodnaviria</taxon>
        <taxon>Shotokuvirae</taxon>
        <taxon>Commensaviricota</taxon>
        <taxon>Cardeaviricetes</taxon>
        <taxon>Sanitavirales</taxon>
        <taxon>Anelloviridae</taxon>
        <taxon>Etatorquevirus</taxon>
        <taxon>Etatorquevirus felid3</taxon>
    </lineage>
</organism>
<reference evidence="3" key="1">
    <citation type="submission" date="2018-10" db="EMBL/GenBank/DDBJ databases">
        <title>Complete genome of a new lineage of Torque teno virus infecting Leopardus pardalis.</title>
        <authorList>
            <person name="Cavalcante L.T.F."/>
            <person name="D'arc M."/>
            <person name="Muniz C.P.R."/>
            <person name="Augusto A.M."/>
            <person name="Troccoli F."/>
            <person name="Soares M.A."/>
            <person name="Santos A.F.A."/>
        </authorList>
    </citation>
    <scope>NUCLEOTIDE SEQUENCE</scope>
    <source>
        <strain evidence="3">WF10</strain>
    </source>
</reference>
<protein>
    <submittedName>
        <fullName evidence="3">ORF2</fullName>
    </submittedName>
</protein>
<dbReference type="InterPro" id="IPR004118">
    <property type="entry name" value="HEV_TT_vir_Orf2/Gyrovir_Vp2_N"/>
</dbReference>
<evidence type="ECO:0000313" key="3">
    <source>
        <dbReference type="EMBL" id="QCS38451.1"/>
    </source>
</evidence>
<dbReference type="KEGG" id="vg:80536216"/>
<accession>A0A4P8W9X6</accession>
<keyword evidence="4" id="KW-1185">Reference proteome</keyword>
<feature type="domain" description="Hepatitis TT virus Orf2/Gyrovirus Vp2 N-terminal" evidence="2">
    <location>
        <begin position="30"/>
        <end position="76"/>
    </location>
</feature>
<feature type="compositionally biased region" description="Acidic residues" evidence="1">
    <location>
        <begin position="93"/>
        <end position="106"/>
    </location>
</feature>
<dbReference type="GeneID" id="80536216"/>
<evidence type="ECO:0000259" key="2">
    <source>
        <dbReference type="Pfam" id="PF02957"/>
    </source>
</evidence>
<dbReference type="Proteomes" id="UP000682577">
    <property type="component" value="Segment"/>
</dbReference>
<evidence type="ECO:0000313" key="4">
    <source>
        <dbReference type="Proteomes" id="UP000682577"/>
    </source>
</evidence>
<evidence type="ECO:0000256" key="1">
    <source>
        <dbReference type="SAM" id="MobiDB-lite"/>
    </source>
</evidence>